<keyword evidence="3" id="KW-1185">Reference proteome</keyword>
<protein>
    <submittedName>
        <fullName evidence="2">Uncharacterized protein</fullName>
    </submittedName>
</protein>
<proteinExistence type="predicted"/>
<name>H6L5C8_SAPGL</name>
<reference evidence="2 3" key="1">
    <citation type="journal article" date="2012" name="Stand. Genomic Sci.">
        <title>Complete genome sequencing and analysis of Saprospira grandis str. Lewin, a predatory marine bacterium.</title>
        <authorList>
            <person name="Saw J.H."/>
            <person name="Yuryev A."/>
            <person name="Kanbe M."/>
            <person name="Hou S."/>
            <person name="Young A.G."/>
            <person name="Aizawa S."/>
            <person name="Alam M."/>
        </authorList>
    </citation>
    <scope>NUCLEOTIDE SEQUENCE [LARGE SCALE GENOMIC DNA]</scope>
    <source>
        <strain evidence="2 3">Lewin</strain>
    </source>
</reference>
<dbReference type="AlphaFoldDB" id="H6L5C8"/>
<accession>H6L5C8</accession>
<dbReference type="HOGENOM" id="CLU_202614_0_0_10"/>
<keyword evidence="1" id="KW-0732">Signal</keyword>
<feature type="chain" id="PRO_5003603922" evidence="1">
    <location>
        <begin position="23"/>
        <end position="63"/>
    </location>
</feature>
<evidence type="ECO:0000256" key="1">
    <source>
        <dbReference type="SAM" id="SignalP"/>
    </source>
</evidence>
<dbReference type="EMBL" id="CP002831">
    <property type="protein sequence ID" value="AFC24042.1"/>
    <property type="molecule type" value="Genomic_DNA"/>
</dbReference>
<feature type="signal peptide" evidence="1">
    <location>
        <begin position="1"/>
        <end position="22"/>
    </location>
</feature>
<dbReference type="STRING" id="984262.SGRA_1307"/>
<sequence>MGPAAALYSGAAAAMLRGSLFARPFSACSASVWPSATHSAALGHGSLRSQAAAPPRQALKNNK</sequence>
<dbReference type="KEGG" id="sgn:SGRA_1307"/>
<evidence type="ECO:0000313" key="2">
    <source>
        <dbReference type="EMBL" id="AFC24042.1"/>
    </source>
</evidence>
<gene>
    <name evidence="2" type="ordered locus">SGRA_1307</name>
</gene>
<dbReference type="Proteomes" id="UP000007519">
    <property type="component" value="Chromosome"/>
</dbReference>
<organism evidence="2 3">
    <name type="scientific">Saprospira grandis (strain Lewin)</name>
    <dbReference type="NCBI Taxonomy" id="984262"/>
    <lineage>
        <taxon>Bacteria</taxon>
        <taxon>Pseudomonadati</taxon>
        <taxon>Bacteroidota</taxon>
        <taxon>Saprospiria</taxon>
        <taxon>Saprospirales</taxon>
        <taxon>Saprospiraceae</taxon>
        <taxon>Saprospira</taxon>
    </lineage>
</organism>
<evidence type="ECO:0000313" key="3">
    <source>
        <dbReference type="Proteomes" id="UP000007519"/>
    </source>
</evidence>